<evidence type="ECO:0000313" key="1">
    <source>
        <dbReference type="EMBL" id="KIK36902.1"/>
    </source>
</evidence>
<name>A0A0D0ARL8_9AGAM</name>
<dbReference type="Proteomes" id="UP000054485">
    <property type="component" value="Unassembled WGS sequence"/>
</dbReference>
<dbReference type="AlphaFoldDB" id="A0A0D0ARL8"/>
<dbReference type="EMBL" id="KN835490">
    <property type="protein sequence ID" value="KIK36902.1"/>
    <property type="molecule type" value="Genomic_DNA"/>
</dbReference>
<proteinExistence type="predicted"/>
<sequence>MDMLYLGGHDHTEGATSTRSVFFSALTIVSFPTSSGPIFDGCYDYCVGPLSHGIQPETTCGTIWPDIIDR</sequence>
<gene>
    <name evidence="1" type="ORF">CY34DRAFT_485707</name>
</gene>
<accession>A0A0D0ARL8</accession>
<organism evidence="1 2">
    <name type="scientific">Suillus luteus UH-Slu-Lm8-n1</name>
    <dbReference type="NCBI Taxonomy" id="930992"/>
    <lineage>
        <taxon>Eukaryota</taxon>
        <taxon>Fungi</taxon>
        <taxon>Dikarya</taxon>
        <taxon>Basidiomycota</taxon>
        <taxon>Agaricomycotina</taxon>
        <taxon>Agaricomycetes</taxon>
        <taxon>Agaricomycetidae</taxon>
        <taxon>Boletales</taxon>
        <taxon>Suillineae</taxon>
        <taxon>Suillaceae</taxon>
        <taxon>Suillus</taxon>
    </lineage>
</organism>
<dbReference type="InParanoid" id="A0A0D0ARL8"/>
<evidence type="ECO:0000313" key="2">
    <source>
        <dbReference type="Proteomes" id="UP000054485"/>
    </source>
</evidence>
<reference evidence="2" key="2">
    <citation type="submission" date="2015-01" db="EMBL/GenBank/DDBJ databases">
        <title>Evolutionary Origins and Diversification of the Mycorrhizal Mutualists.</title>
        <authorList>
            <consortium name="DOE Joint Genome Institute"/>
            <consortium name="Mycorrhizal Genomics Consortium"/>
            <person name="Kohler A."/>
            <person name="Kuo A."/>
            <person name="Nagy L.G."/>
            <person name="Floudas D."/>
            <person name="Copeland A."/>
            <person name="Barry K.W."/>
            <person name="Cichocki N."/>
            <person name="Veneault-Fourrey C."/>
            <person name="LaButti K."/>
            <person name="Lindquist E.A."/>
            <person name="Lipzen A."/>
            <person name="Lundell T."/>
            <person name="Morin E."/>
            <person name="Murat C."/>
            <person name="Riley R."/>
            <person name="Ohm R."/>
            <person name="Sun H."/>
            <person name="Tunlid A."/>
            <person name="Henrissat B."/>
            <person name="Grigoriev I.V."/>
            <person name="Hibbett D.S."/>
            <person name="Martin F."/>
        </authorList>
    </citation>
    <scope>NUCLEOTIDE SEQUENCE [LARGE SCALE GENOMIC DNA]</scope>
    <source>
        <strain evidence="2">UH-Slu-Lm8-n1</strain>
    </source>
</reference>
<protein>
    <submittedName>
        <fullName evidence="1">Uncharacterized protein</fullName>
    </submittedName>
</protein>
<reference evidence="1 2" key="1">
    <citation type="submission" date="2014-04" db="EMBL/GenBank/DDBJ databases">
        <authorList>
            <consortium name="DOE Joint Genome Institute"/>
            <person name="Kuo A."/>
            <person name="Ruytinx J."/>
            <person name="Rineau F."/>
            <person name="Colpaert J."/>
            <person name="Kohler A."/>
            <person name="Nagy L.G."/>
            <person name="Floudas D."/>
            <person name="Copeland A."/>
            <person name="Barry K.W."/>
            <person name="Cichocki N."/>
            <person name="Veneault-Fourrey C."/>
            <person name="LaButti K."/>
            <person name="Lindquist E.A."/>
            <person name="Lipzen A."/>
            <person name="Lundell T."/>
            <person name="Morin E."/>
            <person name="Murat C."/>
            <person name="Sun H."/>
            <person name="Tunlid A."/>
            <person name="Henrissat B."/>
            <person name="Grigoriev I.V."/>
            <person name="Hibbett D.S."/>
            <person name="Martin F."/>
            <person name="Nordberg H.P."/>
            <person name="Cantor M.N."/>
            <person name="Hua S.X."/>
        </authorList>
    </citation>
    <scope>NUCLEOTIDE SEQUENCE [LARGE SCALE GENOMIC DNA]</scope>
    <source>
        <strain evidence="1 2">UH-Slu-Lm8-n1</strain>
    </source>
</reference>
<keyword evidence="2" id="KW-1185">Reference proteome</keyword>
<dbReference type="HOGENOM" id="CLU_2759502_0_0_1"/>